<dbReference type="Pfam" id="PF01706">
    <property type="entry name" value="FliG_C"/>
    <property type="match status" value="1"/>
</dbReference>
<dbReference type="PANTHER" id="PTHR30534:SF0">
    <property type="entry name" value="FLAGELLAR MOTOR SWITCH PROTEIN FLIG"/>
    <property type="match status" value="1"/>
</dbReference>
<evidence type="ECO:0000256" key="11">
    <source>
        <dbReference type="SAM" id="MobiDB-lite"/>
    </source>
</evidence>
<dbReference type="KEGG" id="bapa:BBC0178_005160"/>
<keyword evidence="16" id="KW-1185">Reference proteome</keyword>
<dbReference type="GO" id="GO:0009425">
    <property type="term" value="C:bacterial-type flagellum basal body"/>
    <property type="evidence" value="ECO:0007669"/>
    <property type="project" value="UniProtKB-SubCell"/>
</dbReference>
<dbReference type="InterPro" id="IPR028263">
    <property type="entry name" value="FliG_N"/>
</dbReference>
<evidence type="ECO:0000256" key="2">
    <source>
        <dbReference type="ARBA" id="ARBA00004413"/>
    </source>
</evidence>
<keyword evidence="8" id="KW-0472">Membrane</keyword>
<organism evidence="15 16">
    <name type="scientific">Bartonella apihabitans</name>
    <dbReference type="NCBI Taxonomy" id="2750929"/>
    <lineage>
        <taxon>Bacteria</taxon>
        <taxon>Pseudomonadati</taxon>
        <taxon>Pseudomonadota</taxon>
        <taxon>Alphaproteobacteria</taxon>
        <taxon>Hyphomicrobiales</taxon>
        <taxon>Bartonellaceae</taxon>
        <taxon>Bartonella</taxon>
    </lineage>
</organism>
<evidence type="ECO:0000259" key="14">
    <source>
        <dbReference type="Pfam" id="PF14842"/>
    </source>
</evidence>
<dbReference type="Proteomes" id="UP000189660">
    <property type="component" value="Chromosome"/>
</dbReference>
<evidence type="ECO:0000256" key="10">
    <source>
        <dbReference type="ARBA" id="ARBA00025598"/>
    </source>
</evidence>
<dbReference type="OrthoDB" id="9780302at2"/>
<keyword evidence="7" id="KW-0283">Flagellar rotation</keyword>
<dbReference type="AlphaFoldDB" id="A0A1U9M9L9"/>
<dbReference type="InterPro" id="IPR023087">
    <property type="entry name" value="Flg_Motor_Flig_C"/>
</dbReference>
<proteinExistence type="inferred from homology"/>
<dbReference type="GO" id="GO:0071973">
    <property type="term" value="P:bacterial-type flagellum-dependent cell motility"/>
    <property type="evidence" value="ECO:0007669"/>
    <property type="project" value="InterPro"/>
</dbReference>
<dbReference type="GO" id="GO:0003774">
    <property type="term" value="F:cytoskeletal motor activity"/>
    <property type="evidence" value="ECO:0007669"/>
    <property type="project" value="InterPro"/>
</dbReference>
<comment type="function">
    <text evidence="10">FliG is one of three proteins (FliG, FliN, FliM) that forms the rotor-mounted switch complex (C ring), located at the base of the basal body. This complex interacts with the CheY and CheZ chemotaxis proteins, in addition to contacting components of the motor that determine the direction of flagellar rotation.</text>
</comment>
<feature type="domain" description="Flagellar motor switch protein FliG middle" evidence="13">
    <location>
        <begin position="145"/>
        <end position="214"/>
    </location>
</feature>
<feature type="compositionally biased region" description="Basic and acidic residues" evidence="11">
    <location>
        <begin position="376"/>
        <end position="386"/>
    </location>
</feature>
<protein>
    <recommendedName>
        <fullName evidence="4">Flagellar motor switch protein FliG</fullName>
    </recommendedName>
</protein>
<comment type="similarity">
    <text evidence="3">Belongs to the FliG family.</text>
</comment>
<evidence type="ECO:0000256" key="8">
    <source>
        <dbReference type="ARBA" id="ARBA00023136"/>
    </source>
</evidence>
<evidence type="ECO:0000313" key="15">
    <source>
        <dbReference type="EMBL" id="AQT42014.1"/>
    </source>
</evidence>
<dbReference type="PANTHER" id="PTHR30534">
    <property type="entry name" value="FLAGELLAR MOTOR SWITCH PROTEIN FLIG"/>
    <property type="match status" value="1"/>
</dbReference>
<dbReference type="Pfam" id="PF14841">
    <property type="entry name" value="FliG_M"/>
    <property type="match status" value="1"/>
</dbReference>
<dbReference type="InterPro" id="IPR011002">
    <property type="entry name" value="FliG_a-hlx"/>
</dbReference>
<evidence type="ECO:0000256" key="3">
    <source>
        <dbReference type="ARBA" id="ARBA00010299"/>
    </source>
</evidence>
<evidence type="ECO:0000256" key="7">
    <source>
        <dbReference type="ARBA" id="ARBA00022779"/>
    </source>
</evidence>
<dbReference type="GO" id="GO:0006935">
    <property type="term" value="P:chemotaxis"/>
    <property type="evidence" value="ECO:0007669"/>
    <property type="project" value="UniProtKB-KW"/>
</dbReference>
<evidence type="ECO:0000256" key="5">
    <source>
        <dbReference type="ARBA" id="ARBA00022475"/>
    </source>
</evidence>
<dbReference type="SUPFAM" id="SSF48029">
    <property type="entry name" value="FliG"/>
    <property type="match status" value="2"/>
</dbReference>
<dbReference type="PRINTS" id="PR00954">
    <property type="entry name" value="FLGMOTORFLIG"/>
</dbReference>
<feature type="region of interest" description="Disordered" evidence="11">
    <location>
        <begin position="354"/>
        <end position="386"/>
    </location>
</feature>
<evidence type="ECO:0000256" key="6">
    <source>
        <dbReference type="ARBA" id="ARBA00022500"/>
    </source>
</evidence>
<dbReference type="GO" id="GO:0005886">
    <property type="term" value="C:plasma membrane"/>
    <property type="evidence" value="ECO:0007669"/>
    <property type="project" value="UniProtKB-SubCell"/>
</dbReference>
<dbReference type="Pfam" id="PF14842">
    <property type="entry name" value="FliG_N"/>
    <property type="match status" value="1"/>
</dbReference>
<evidence type="ECO:0000259" key="13">
    <source>
        <dbReference type="Pfam" id="PF14841"/>
    </source>
</evidence>
<dbReference type="RefSeq" id="WP_078039111.1">
    <property type="nucleotide sequence ID" value="NZ_CP015820.1"/>
</dbReference>
<dbReference type="Gene3D" id="1.10.220.30">
    <property type="match status" value="3"/>
</dbReference>
<reference evidence="15 16" key="1">
    <citation type="submission" date="2016-11" db="EMBL/GenBank/DDBJ databases">
        <title>Comparative genomics of Bartonella apis.</title>
        <authorList>
            <person name="Engel P."/>
        </authorList>
    </citation>
    <scope>NUCLEOTIDE SEQUENCE [LARGE SCALE GENOMIC DNA]</scope>
    <source>
        <strain evidence="15 16">BBC0178</strain>
    </source>
</reference>
<dbReference type="InterPro" id="IPR032779">
    <property type="entry name" value="FliG_M"/>
</dbReference>
<evidence type="ECO:0000256" key="4">
    <source>
        <dbReference type="ARBA" id="ARBA00021870"/>
    </source>
</evidence>
<feature type="domain" description="Flagellar motor switch protein FliG C-terminal" evidence="12">
    <location>
        <begin position="245"/>
        <end position="352"/>
    </location>
</feature>
<accession>A0A1U9M9L9</accession>
<keyword evidence="6" id="KW-0145">Chemotaxis</keyword>
<feature type="region of interest" description="Disordered" evidence="11">
    <location>
        <begin position="1"/>
        <end position="25"/>
    </location>
</feature>
<evidence type="ECO:0000259" key="12">
    <source>
        <dbReference type="Pfam" id="PF01706"/>
    </source>
</evidence>
<feature type="domain" description="Flagellar motor switch protein FliG N-terminal" evidence="14">
    <location>
        <begin position="33"/>
        <end position="123"/>
    </location>
</feature>
<keyword evidence="15" id="KW-0969">Cilium</keyword>
<sequence length="386" mass="41884">MASSEQENPSAKEGPAAPTVAARKTSSSIIDGLTGQQKVAALLVAMGKPAAAKILKHFSPDDLRRLSGQAHTLPNISLADFDVLVHQFEDAFAEGVSFSQAGERFDNLVQETLPEDEAAAVLDPNATPAIPEESLWEIMGKMSAEELQDHISQEHPQVIAYIVSKLPSDLSAKLLLLQTMAERGDIIYRTLHLRAVLPVVDELLDKALRPVLMKKNEAAEQSHYGEVANILNQLDKSEIDEMLASLDGLDPEDLEKIKSKLFVFEDIPRLSSRARLLLFDDIPSDVIITALRNADSATVETILSSLSQRSRRMVEAELKSPNDMITQADITNARRTIAQQAIKLAGEGKISLAADESADQAGGDAKSENNATPPADEAKGEEKPKE</sequence>
<comment type="subcellular location">
    <subcellularLocation>
        <location evidence="1">Bacterial flagellum basal body</location>
    </subcellularLocation>
    <subcellularLocation>
        <location evidence="2">Cell membrane</location>
        <topology evidence="2">Peripheral membrane protein</topology>
        <orientation evidence="2">Cytoplasmic side</orientation>
    </subcellularLocation>
</comment>
<evidence type="ECO:0000256" key="1">
    <source>
        <dbReference type="ARBA" id="ARBA00004117"/>
    </source>
</evidence>
<evidence type="ECO:0000256" key="9">
    <source>
        <dbReference type="ARBA" id="ARBA00023143"/>
    </source>
</evidence>
<dbReference type="EMBL" id="CP015820">
    <property type="protein sequence ID" value="AQT42014.1"/>
    <property type="molecule type" value="Genomic_DNA"/>
</dbReference>
<keyword evidence="5" id="KW-1003">Cell membrane</keyword>
<evidence type="ECO:0000313" key="16">
    <source>
        <dbReference type="Proteomes" id="UP000189660"/>
    </source>
</evidence>
<keyword evidence="15" id="KW-0282">Flagellum</keyword>
<keyword evidence="15" id="KW-0966">Cell projection</keyword>
<keyword evidence="9" id="KW-0975">Bacterial flagellum</keyword>
<gene>
    <name evidence="15" type="ORF">BBC0178_005160</name>
</gene>
<name>A0A1U9M9L9_9HYPH</name>
<dbReference type="InterPro" id="IPR000090">
    <property type="entry name" value="Flg_Motor_Flig"/>
</dbReference>